<evidence type="ECO:0000256" key="2">
    <source>
        <dbReference type="ARBA" id="ARBA00023125"/>
    </source>
</evidence>
<evidence type="ECO:0000313" key="5">
    <source>
        <dbReference type="EMBL" id="MBP0616409.1"/>
    </source>
</evidence>
<accession>A0ABS4BI21</accession>
<evidence type="ECO:0000313" key="6">
    <source>
        <dbReference type="Proteomes" id="UP000678276"/>
    </source>
</evidence>
<dbReference type="PANTHER" id="PTHR43537:SF6">
    <property type="entry name" value="HTH-TYPE TRANSCRIPTIONAL REPRESSOR RSPR"/>
    <property type="match status" value="1"/>
</dbReference>
<dbReference type="Pfam" id="PF00392">
    <property type="entry name" value="GntR"/>
    <property type="match status" value="1"/>
</dbReference>
<dbReference type="Gene3D" id="1.20.120.530">
    <property type="entry name" value="GntR ligand-binding domain-like"/>
    <property type="match status" value="1"/>
</dbReference>
<dbReference type="SUPFAM" id="SSF48008">
    <property type="entry name" value="GntR ligand-binding domain-like"/>
    <property type="match status" value="1"/>
</dbReference>
<evidence type="ECO:0000256" key="3">
    <source>
        <dbReference type="ARBA" id="ARBA00023163"/>
    </source>
</evidence>
<evidence type="ECO:0000259" key="4">
    <source>
        <dbReference type="PROSITE" id="PS50949"/>
    </source>
</evidence>
<dbReference type="SMART" id="SM00345">
    <property type="entry name" value="HTH_GNTR"/>
    <property type="match status" value="1"/>
</dbReference>
<evidence type="ECO:0000256" key="1">
    <source>
        <dbReference type="ARBA" id="ARBA00023015"/>
    </source>
</evidence>
<feature type="domain" description="HTH gntR-type" evidence="4">
    <location>
        <begin position="8"/>
        <end position="75"/>
    </location>
</feature>
<dbReference type="SMART" id="SM00895">
    <property type="entry name" value="FCD"/>
    <property type="match status" value="1"/>
</dbReference>
<dbReference type="SUPFAM" id="SSF46785">
    <property type="entry name" value="Winged helix' DNA-binding domain"/>
    <property type="match status" value="1"/>
</dbReference>
<name>A0ABS4BI21_9HYPH</name>
<dbReference type="CDD" id="cd07377">
    <property type="entry name" value="WHTH_GntR"/>
    <property type="match status" value="1"/>
</dbReference>
<reference evidence="5 6" key="1">
    <citation type="submission" date="2021-04" db="EMBL/GenBank/DDBJ databases">
        <title>Whole genome sequence of Jiella sp. KSK16Y-1.</title>
        <authorList>
            <person name="Tuo L."/>
        </authorList>
    </citation>
    <scope>NUCLEOTIDE SEQUENCE [LARGE SCALE GENOMIC DNA]</scope>
    <source>
        <strain evidence="5 6">KSK16Y-1</strain>
    </source>
</reference>
<dbReference type="Proteomes" id="UP000678276">
    <property type="component" value="Unassembled WGS sequence"/>
</dbReference>
<dbReference type="InterPro" id="IPR011711">
    <property type="entry name" value="GntR_C"/>
</dbReference>
<keyword evidence="6" id="KW-1185">Reference proteome</keyword>
<dbReference type="InterPro" id="IPR036388">
    <property type="entry name" value="WH-like_DNA-bd_sf"/>
</dbReference>
<dbReference type="InterPro" id="IPR000524">
    <property type="entry name" value="Tscrpt_reg_HTH_GntR"/>
</dbReference>
<dbReference type="PROSITE" id="PS50949">
    <property type="entry name" value="HTH_GNTR"/>
    <property type="match status" value="1"/>
</dbReference>
<sequence length="242" mass="26446">MLKIDDRGAVAPQIYAALRQAIITMALKPGQALSEKEIAASFGSSRQPAREAFIKLAEAGLVRILPQRGTYVVKVSPRQVADARFVREAVEVAVARHCCLSVDTLSLDGLERIVLDQERAAATDDHTGFLALDEAFHKGLAEAVGCSEAWRVIEMGKAQMDRVRYLSLPEASPMPLLIDQHRAILRAIRAGDAEAASAAVRLHLREILLALPRLARTFPDLFEDEDLPGHAADLQAALREEL</sequence>
<dbReference type="InterPro" id="IPR008920">
    <property type="entry name" value="TF_FadR/GntR_C"/>
</dbReference>
<proteinExistence type="predicted"/>
<keyword evidence="1" id="KW-0805">Transcription regulation</keyword>
<keyword evidence="3" id="KW-0804">Transcription</keyword>
<protein>
    <submittedName>
        <fullName evidence="5">GntR family transcriptional regulator</fullName>
    </submittedName>
</protein>
<keyword evidence="2" id="KW-0238">DNA-binding</keyword>
<organism evidence="5 6">
    <name type="scientific">Jiella mangrovi</name>
    <dbReference type="NCBI Taxonomy" id="2821407"/>
    <lineage>
        <taxon>Bacteria</taxon>
        <taxon>Pseudomonadati</taxon>
        <taxon>Pseudomonadota</taxon>
        <taxon>Alphaproteobacteria</taxon>
        <taxon>Hyphomicrobiales</taxon>
        <taxon>Aurantimonadaceae</taxon>
        <taxon>Jiella</taxon>
    </lineage>
</organism>
<dbReference type="EMBL" id="JAGJCF010000007">
    <property type="protein sequence ID" value="MBP0616409.1"/>
    <property type="molecule type" value="Genomic_DNA"/>
</dbReference>
<dbReference type="Pfam" id="PF07729">
    <property type="entry name" value="FCD"/>
    <property type="match status" value="1"/>
</dbReference>
<dbReference type="Gene3D" id="1.10.10.10">
    <property type="entry name" value="Winged helix-like DNA-binding domain superfamily/Winged helix DNA-binding domain"/>
    <property type="match status" value="1"/>
</dbReference>
<dbReference type="PANTHER" id="PTHR43537">
    <property type="entry name" value="TRANSCRIPTIONAL REGULATOR, GNTR FAMILY"/>
    <property type="match status" value="1"/>
</dbReference>
<gene>
    <name evidence="5" type="ORF">J6595_12530</name>
</gene>
<comment type="caution">
    <text evidence="5">The sequence shown here is derived from an EMBL/GenBank/DDBJ whole genome shotgun (WGS) entry which is preliminary data.</text>
</comment>
<dbReference type="RefSeq" id="WP_209594897.1">
    <property type="nucleotide sequence ID" value="NZ_JAGJCF010000007.1"/>
</dbReference>
<dbReference type="InterPro" id="IPR036390">
    <property type="entry name" value="WH_DNA-bd_sf"/>
</dbReference>